<dbReference type="RefSeq" id="WP_176531154.1">
    <property type="nucleotide sequence ID" value="NZ_CP088022.1"/>
</dbReference>
<protein>
    <recommendedName>
        <fullName evidence="1">Phage tail assembly chaperone-like domain-containing protein</fullName>
    </recommendedName>
</protein>
<dbReference type="Pfam" id="PF16778">
    <property type="entry name" value="Phage_tail_APC"/>
    <property type="match status" value="1"/>
</dbReference>
<evidence type="ECO:0000313" key="2">
    <source>
        <dbReference type="EMBL" id="NVL07493.1"/>
    </source>
</evidence>
<organism evidence="2">
    <name type="scientific">Bradyrhizobium quebecense</name>
    <dbReference type="NCBI Taxonomy" id="2748629"/>
    <lineage>
        <taxon>Bacteria</taxon>
        <taxon>Pseudomonadati</taxon>
        <taxon>Pseudomonadota</taxon>
        <taxon>Alphaproteobacteria</taxon>
        <taxon>Hyphomicrobiales</taxon>
        <taxon>Nitrobacteraceae</taxon>
        <taxon>Bradyrhizobium</taxon>
    </lineage>
</organism>
<proteinExistence type="predicted"/>
<accession>A0A973WM51</accession>
<evidence type="ECO:0000259" key="1">
    <source>
        <dbReference type="Pfam" id="PF16778"/>
    </source>
</evidence>
<dbReference type="EMBL" id="JABWSX010000001">
    <property type="protein sequence ID" value="NVL07493.1"/>
    <property type="molecule type" value="Genomic_DNA"/>
</dbReference>
<sequence>MTIIHFCIATGYIRSWGNAEPIDGKSNFPDHEILRTADDRDIDPLEHMVDVALVGPFQKPEDVIVARPAAEKRALLIERLALAIVLAVSAELASTDQYMVPDRPVANRDAWAAFRQALRDLSNLPDAPAMARNWPARPDAGAAPSQILDLLAQIDALAPS</sequence>
<comment type="caution">
    <text evidence="2">The sequence shown here is derived from an EMBL/GenBank/DDBJ whole genome shotgun (WGS) entry which is preliminary data.</text>
</comment>
<dbReference type="Gene3D" id="6.10.140.1310">
    <property type="match status" value="1"/>
</dbReference>
<dbReference type="AlphaFoldDB" id="A0A973WM51"/>
<feature type="domain" description="Phage tail assembly chaperone-like" evidence="1">
    <location>
        <begin position="91"/>
        <end position="139"/>
    </location>
</feature>
<gene>
    <name evidence="2" type="ORF">HU230_17465</name>
</gene>
<name>A0A973WM51_9BRAD</name>
<dbReference type="InterPro" id="IPR031893">
    <property type="entry name" value="Phage_tail_APC"/>
</dbReference>
<reference evidence="2" key="1">
    <citation type="submission" date="2020-06" db="EMBL/GenBank/DDBJ databases">
        <title>Whole Genome Sequence of Bradyrhizobium sp. Strain 66S1MB.</title>
        <authorList>
            <person name="Bromfield E."/>
            <person name="Cloutier S."/>
        </authorList>
    </citation>
    <scope>NUCLEOTIDE SEQUENCE</scope>
    <source>
        <strain evidence="2">66S1MB</strain>
    </source>
</reference>